<gene>
    <name evidence="1" type="ORF">Patl1_13662</name>
</gene>
<name>A0ACC1AU76_9ROSI</name>
<comment type="caution">
    <text evidence="1">The sequence shown here is derived from an EMBL/GenBank/DDBJ whole genome shotgun (WGS) entry which is preliminary data.</text>
</comment>
<reference evidence="2" key="1">
    <citation type="journal article" date="2023" name="G3 (Bethesda)">
        <title>Genome assembly and association tests identify interacting loci associated with vigor, precocity, and sex in interspecific pistachio rootstocks.</title>
        <authorList>
            <person name="Palmer W."/>
            <person name="Jacygrad E."/>
            <person name="Sagayaradj S."/>
            <person name="Cavanaugh K."/>
            <person name="Han R."/>
            <person name="Bertier L."/>
            <person name="Beede B."/>
            <person name="Kafkas S."/>
            <person name="Golino D."/>
            <person name="Preece J."/>
            <person name="Michelmore R."/>
        </authorList>
    </citation>
    <scope>NUCLEOTIDE SEQUENCE [LARGE SCALE GENOMIC DNA]</scope>
</reference>
<dbReference type="Proteomes" id="UP001164250">
    <property type="component" value="Chromosome 8"/>
</dbReference>
<protein>
    <submittedName>
        <fullName evidence="1">Uncharacterized protein</fullName>
    </submittedName>
</protein>
<evidence type="ECO:0000313" key="1">
    <source>
        <dbReference type="EMBL" id="KAJ0090245.1"/>
    </source>
</evidence>
<organism evidence="1 2">
    <name type="scientific">Pistacia atlantica</name>
    <dbReference type="NCBI Taxonomy" id="434234"/>
    <lineage>
        <taxon>Eukaryota</taxon>
        <taxon>Viridiplantae</taxon>
        <taxon>Streptophyta</taxon>
        <taxon>Embryophyta</taxon>
        <taxon>Tracheophyta</taxon>
        <taxon>Spermatophyta</taxon>
        <taxon>Magnoliopsida</taxon>
        <taxon>eudicotyledons</taxon>
        <taxon>Gunneridae</taxon>
        <taxon>Pentapetalae</taxon>
        <taxon>rosids</taxon>
        <taxon>malvids</taxon>
        <taxon>Sapindales</taxon>
        <taxon>Anacardiaceae</taxon>
        <taxon>Pistacia</taxon>
    </lineage>
</organism>
<dbReference type="EMBL" id="CM047904">
    <property type="protein sequence ID" value="KAJ0090245.1"/>
    <property type="molecule type" value="Genomic_DNA"/>
</dbReference>
<proteinExistence type="predicted"/>
<accession>A0ACC1AU76</accession>
<sequence length="146" mass="16970">MLYTKDIQATRKILHFLQNNYRKCSNLVVTTGKEKNCRNVIFPHKCSRKTSITTIKINKPQQHSSKLCCCKEYLLTSALKLQPHTNLHSPNNVQYQISTSIQAHKKCRIWVLKLQQAPTSLPVNETLQKLHSAFKTFKQCKNQQFD</sequence>
<keyword evidence="2" id="KW-1185">Reference proteome</keyword>
<evidence type="ECO:0000313" key="2">
    <source>
        <dbReference type="Proteomes" id="UP001164250"/>
    </source>
</evidence>